<evidence type="ECO:0000256" key="2">
    <source>
        <dbReference type="ARBA" id="ARBA00022692"/>
    </source>
</evidence>
<accession>A0AAE3L0P5</accession>
<name>A0AAE3L0P5_9GAMM</name>
<feature type="region of interest" description="Disordered" evidence="5">
    <location>
        <begin position="98"/>
        <end position="122"/>
    </location>
</feature>
<keyword evidence="2 6" id="KW-0812">Transmembrane</keyword>
<organism evidence="8 9">
    <name type="scientific">Methylohalomonas lacus</name>
    <dbReference type="NCBI Taxonomy" id="398773"/>
    <lineage>
        <taxon>Bacteria</taxon>
        <taxon>Pseudomonadati</taxon>
        <taxon>Pseudomonadota</taxon>
        <taxon>Gammaproteobacteria</taxon>
        <taxon>Methylohalomonadales</taxon>
        <taxon>Methylohalomonadaceae</taxon>
        <taxon>Methylohalomonas</taxon>
    </lineage>
</organism>
<dbReference type="RefSeq" id="WP_259053893.1">
    <property type="nucleotide sequence ID" value="NZ_JANUCT010000002.1"/>
</dbReference>
<keyword evidence="3 6" id="KW-1133">Transmembrane helix</keyword>
<keyword evidence="9" id="KW-1185">Reference proteome</keyword>
<sequence length="122" mass="13663">MLKKSHNPYARFRNHSLSLNDYLAIDRTILSNERTLLAYGRTALAQVIIGGSCLKFFDSFLLNVIGWAFLAAAVVTMAIGWRRYLHTDRLLRAALESQTGGHEHPLEDKLTEADAASSETKE</sequence>
<evidence type="ECO:0000256" key="6">
    <source>
        <dbReference type="SAM" id="Phobius"/>
    </source>
</evidence>
<keyword evidence="4 6" id="KW-0472">Membrane</keyword>
<dbReference type="AlphaFoldDB" id="A0AAE3L0P5"/>
<feature type="transmembrane region" description="Helical" evidence="6">
    <location>
        <begin position="60"/>
        <end position="81"/>
    </location>
</feature>
<gene>
    <name evidence="8" type="ORF">J2T55_000376</name>
</gene>
<evidence type="ECO:0000256" key="3">
    <source>
        <dbReference type="ARBA" id="ARBA00022989"/>
    </source>
</evidence>
<proteinExistence type="predicted"/>
<dbReference type="EMBL" id="JANUCT010000002">
    <property type="protein sequence ID" value="MCS3902380.1"/>
    <property type="molecule type" value="Genomic_DNA"/>
</dbReference>
<feature type="domain" description="DUF202" evidence="7">
    <location>
        <begin position="27"/>
        <end position="89"/>
    </location>
</feature>
<evidence type="ECO:0000313" key="9">
    <source>
        <dbReference type="Proteomes" id="UP001204445"/>
    </source>
</evidence>
<evidence type="ECO:0000256" key="1">
    <source>
        <dbReference type="ARBA" id="ARBA00004127"/>
    </source>
</evidence>
<evidence type="ECO:0000313" key="8">
    <source>
        <dbReference type="EMBL" id="MCS3902380.1"/>
    </source>
</evidence>
<evidence type="ECO:0000259" key="7">
    <source>
        <dbReference type="Pfam" id="PF02656"/>
    </source>
</evidence>
<comment type="subcellular location">
    <subcellularLocation>
        <location evidence="1">Endomembrane system</location>
        <topology evidence="1">Multi-pass membrane protein</topology>
    </subcellularLocation>
</comment>
<dbReference type="InterPro" id="IPR003807">
    <property type="entry name" value="DUF202"/>
</dbReference>
<reference evidence="8" key="1">
    <citation type="submission" date="2022-08" db="EMBL/GenBank/DDBJ databases">
        <title>Genomic Encyclopedia of Type Strains, Phase III (KMG-III): the genomes of soil and plant-associated and newly described type strains.</title>
        <authorList>
            <person name="Whitman W."/>
        </authorList>
    </citation>
    <scope>NUCLEOTIDE SEQUENCE</scope>
    <source>
        <strain evidence="8">HMT 1</strain>
    </source>
</reference>
<comment type="caution">
    <text evidence="8">The sequence shown here is derived from an EMBL/GenBank/DDBJ whole genome shotgun (WGS) entry which is preliminary data.</text>
</comment>
<dbReference type="Proteomes" id="UP001204445">
    <property type="component" value="Unassembled WGS sequence"/>
</dbReference>
<dbReference type="Pfam" id="PF02656">
    <property type="entry name" value="DUF202"/>
    <property type="match status" value="1"/>
</dbReference>
<protein>
    <submittedName>
        <fullName evidence="8">Membrane protein</fullName>
    </submittedName>
</protein>
<evidence type="ECO:0000256" key="4">
    <source>
        <dbReference type="ARBA" id="ARBA00023136"/>
    </source>
</evidence>
<feature type="compositionally biased region" description="Basic and acidic residues" evidence="5">
    <location>
        <begin position="101"/>
        <end position="112"/>
    </location>
</feature>
<evidence type="ECO:0000256" key="5">
    <source>
        <dbReference type="SAM" id="MobiDB-lite"/>
    </source>
</evidence>
<dbReference type="GO" id="GO:0012505">
    <property type="term" value="C:endomembrane system"/>
    <property type="evidence" value="ECO:0007669"/>
    <property type="project" value="UniProtKB-SubCell"/>
</dbReference>